<feature type="region of interest" description="Disordered" evidence="1">
    <location>
        <begin position="1"/>
        <end position="29"/>
    </location>
</feature>
<sequence length="29" mass="3418">MLRHSKRGIANFDATGDERRVRASTRERM</sequence>
<evidence type="ECO:0000313" key="3">
    <source>
        <dbReference type="Proteomes" id="UP000218432"/>
    </source>
</evidence>
<evidence type="ECO:0000313" key="2">
    <source>
        <dbReference type="EMBL" id="BAX63191.1"/>
    </source>
</evidence>
<proteinExistence type="predicted"/>
<feature type="compositionally biased region" description="Basic and acidic residues" evidence="1">
    <location>
        <begin position="16"/>
        <end position="29"/>
    </location>
</feature>
<evidence type="ECO:0000256" key="1">
    <source>
        <dbReference type="SAM" id="MobiDB-lite"/>
    </source>
</evidence>
<gene>
    <name evidence="2" type="ORF">BSFP_060590</name>
</gene>
<protein>
    <submittedName>
        <fullName evidence="2">Uncharacterized protein</fullName>
    </submittedName>
</protein>
<organism evidence="2 3">
    <name type="scientific">Burkholderia stabilis</name>
    <dbReference type="NCBI Taxonomy" id="95485"/>
    <lineage>
        <taxon>Bacteria</taxon>
        <taxon>Pseudomonadati</taxon>
        <taxon>Pseudomonadota</taxon>
        <taxon>Betaproteobacteria</taxon>
        <taxon>Burkholderiales</taxon>
        <taxon>Burkholderiaceae</taxon>
        <taxon>Burkholderia</taxon>
        <taxon>Burkholderia cepacia complex</taxon>
    </lineage>
</organism>
<dbReference type="EMBL" id="AP018112">
    <property type="protein sequence ID" value="BAX63191.1"/>
    <property type="molecule type" value="Genomic_DNA"/>
</dbReference>
<dbReference type="AlphaFoldDB" id="A0A1Y1BTS5"/>
<accession>A0A1Y1BTS5</accession>
<dbReference type="Proteomes" id="UP000218432">
    <property type="component" value="Chromosome 2"/>
</dbReference>
<name>A0A1Y1BTS5_9BURK</name>
<reference evidence="2 3" key="1">
    <citation type="journal article" date="2017" name="Genome Announc.">
        <title>Complete Genome Sequence of Burkholderia stabilis FERMP-21014.</title>
        <authorList>
            <person name="Konishi K."/>
            <person name="Kumagai T."/>
            <person name="Sakasegawa S."/>
            <person name="Tamura T."/>
        </authorList>
    </citation>
    <scope>NUCLEOTIDE SEQUENCE [LARGE SCALE GENOMIC DNA]</scope>
    <source>
        <strain evidence="2 3">FERMP-21014</strain>
    </source>
</reference>